<evidence type="ECO:0008006" key="8">
    <source>
        <dbReference type="Google" id="ProtNLM"/>
    </source>
</evidence>
<gene>
    <name evidence="6" type="ORF">JX265_011452</name>
</gene>
<name>A0A9P9WCP9_9PEZI</name>
<dbReference type="GO" id="GO:0006004">
    <property type="term" value="P:fucose metabolic process"/>
    <property type="evidence" value="ECO:0007669"/>
    <property type="project" value="UniProtKB-KW"/>
</dbReference>
<dbReference type="Gene3D" id="3.40.50.11350">
    <property type="match status" value="1"/>
</dbReference>
<evidence type="ECO:0000256" key="1">
    <source>
        <dbReference type="ARBA" id="ARBA00022679"/>
    </source>
</evidence>
<feature type="region of interest" description="Disordered" evidence="4">
    <location>
        <begin position="45"/>
        <end position="92"/>
    </location>
</feature>
<reference evidence="6" key="1">
    <citation type="submission" date="2021-03" db="EMBL/GenBank/DDBJ databases">
        <title>Revisited historic fungal species revealed as producer of novel bioactive compounds through whole genome sequencing and comparative genomics.</title>
        <authorList>
            <person name="Vignolle G.A."/>
            <person name="Hochenegger N."/>
            <person name="Mach R.L."/>
            <person name="Mach-Aigner A.R."/>
            <person name="Javad Rahimi M."/>
            <person name="Salim K.A."/>
            <person name="Chan C.M."/>
            <person name="Lim L.B.L."/>
            <person name="Cai F."/>
            <person name="Druzhinina I.S."/>
            <person name="U'Ren J.M."/>
            <person name="Derntl C."/>
        </authorList>
    </citation>
    <scope>NUCLEOTIDE SEQUENCE</scope>
    <source>
        <strain evidence="6">TUCIM 5799</strain>
    </source>
</reference>
<keyword evidence="3" id="KW-0119">Carbohydrate metabolism</keyword>
<feature type="transmembrane region" description="Helical" evidence="5">
    <location>
        <begin position="20"/>
        <end position="37"/>
    </location>
</feature>
<keyword evidence="1" id="KW-0808">Transferase</keyword>
<sequence length="487" mass="55089">MAIANHLPQQIAGFMPRRNILIPTLCIVSIILIWYLQVPPTSVEWSSTSRTGAEQAAAPRPPSQPPPPAHPVKPEPPAKPAQPATPAPPANIDFDLSDPEAPFVGWPLRRVCDETTWVEGLVYICDNNSGGVGNIRNYIQTCLRYAIEAGASGLVVPKIRKRSDKDLADLFTSYLPLSYMFDEQHFKDAFQTNCPQITLYDEVTDIPNVPLDMDNRPRIEEIAPKDYGNRKGCDWKDQNRHTDRFGDTFRIWVGNASYGIPPSREHPRLIRFKWGVLWDWQIWRDGPEFATTFGSVLKFNKELLRLGKIALKNMQSLAQTQGAREGDFLGVHLRTENDALNFWPVYDTQATGYLRKAKEGNYKAAYLATGNITEAKKFEKQALETANMKVVTKRELLAGADLEALDALSWDQQGLVDFVVLLGSKYFVGPMPSSFSVFMTIKRHLKTGGLYTRPYKTGTEGDGLSYLVGRYEQYWEDWLFMFDGMWP</sequence>
<proteinExistence type="predicted"/>
<dbReference type="OrthoDB" id="20368at2759"/>
<dbReference type="GO" id="GO:0016740">
    <property type="term" value="F:transferase activity"/>
    <property type="evidence" value="ECO:0007669"/>
    <property type="project" value="UniProtKB-KW"/>
</dbReference>
<evidence type="ECO:0000313" key="7">
    <source>
        <dbReference type="Proteomes" id="UP000829685"/>
    </source>
</evidence>
<dbReference type="AlphaFoldDB" id="A0A9P9WCP9"/>
<evidence type="ECO:0000256" key="5">
    <source>
        <dbReference type="SAM" id="Phobius"/>
    </source>
</evidence>
<dbReference type="InterPro" id="IPR019378">
    <property type="entry name" value="GDP-Fuc_O-FucTrfase"/>
</dbReference>
<evidence type="ECO:0000256" key="2">
    <source>
        <dbReference type="ARBA" id="ARBA00023253"/>
    </source>
</evidence>
<keyword evidence="5" id="KW-0812">Transmembrane</keyword>
<evidence type="ECO:0000256" key="4">
    <source>
        <dbReference type="SAM" id="MobiDB-lite"/>
    </source>
</evidence>
<keyword evidence="5" id="KW-1133">Transmembrane helix</keyword>
<dbReference type="EMBL" id="JAFIMR010000042">
    <property type="protein sequence ID" value="KAI1856811.1"/>
    <property type="molecule type" value="Genomic_DNA"/>
</dbReference>
<organism evidence="6 7">
    <name type="scientific">Neoarthrinium moseri</name>
    <dbReference type="NCBI Taxonomy" id="1658444"/>
    <lineage>
        <taxon>Eukaryota</taxon>
        <taxon>Fungi</taxon>
        <taxon>Dikarya</taxon>
        <taxon>Ascomycota</taxon>
        <taxon>Pezizomycotina</taxon>
        <taxon>Sordariomycetes</taxon>
        <taxon>Xylariomycetidae</taxon>
        <taxon>Amphisphaeriales</taxon>
        <taxon>Apiosporaceae</taxon>
        <taxon>Neoarthrinium</taxon>
    </lineage>
</organism>
<evidence type="ECO:0000313" key="6">
    <source>
        <dbReference type="EMBL" id="KAI1856811.1"/>
    </source>
</evidence>
<feature type="compositionally biased region" description="Pro residues" evidence="4">
    <location>
        <begin position="59"/>
        <end position="89"/>
    </location>
</feature>
<evidence type="ECO:0000256" key="3">
    <source>
        <dbReference type="ARBA" id="ARBA00023277"/>
    </source>
</evidence>
<comment type="caution">
    <text evidence="6">The sequence shown here is derived from an EMBL/GenBank/DDBJ whole genome shotgun (WGS) entry which is preliminary data.</text>
</comment>
<keyword evidence="7" id="KW-1185">Reference proteome</keyword>
<keyword evidence="5" id="KW-0472">Membrane</keyword>
<dbReference type="Proteomes" id="UP000829685">
    <property type="component" value="Unassembled WGS sequence"/>
</dbReference>
<dbReference type="CDD" id="cd11296">
    <property type="entry name" value="O-FucT_like"/>
    <property type="match status" value="1"/>
</dbReference>
<dbReference type="Pfam" id="PF10250">
    <property type="entry name" value="O-FucT"/>
    <property type="match status" value="1"/>
</dbReference>
<protein>
    <recommendedName>
        <fullName evidence="8">Alternative oxidase</fullName>
    </recommendedName>
</protein>
<keyword evidence="2" id="KW-0294">Fucose metabolism</keyword>
<accession>A0A9P9WCP9</accession>